<accession>A0AAD8LJ84</accession>
<dbReference type="GO" id="GO:0000287">
    <property type="term" value="F:magnesium ion binding"/>
    <property type="evidence" value="ECO:0007669"/>
    <property type="project" value="TreeGrafter"/>
</dbReference>
<organism evidence="1 2">
    <name type="scientific">Babesia gibsoni</name>
    <dbReference type="NCBI Taxonomy" id="33632"/>
    <lineage>
        <taxon>Eukaryota</taxon>
        <taxon>Sar</taxon>
        <taxon>Alveolata</taxon>
        <taxon>Apicomplexa</taxon>
        <taxon>Aconoidasida</taxon>
        <taxon>Piroplasmida</taxon>
        <taxon>Babesiidae</taxon>
        <taxon>Babesia</taxon>
    </lineage>
</organism>
<dbReference type="Gene3D" id="3.40.50.1000">
    <property type="entry name" value="HAD superfamily/HAD-like"/>
    <property type="match status" value="1"/>
</dbReference>
<dbReference type="GO" id="GO:0016791">
    <property type="term" value="F:phosphatase activity"/>
    <property type="evidence" value="ECO:0007669"/>
    <property type="project" value="TreeGrafter"/>
</dbReference>
<dbReference type="PANTHER" id="PTHR10000:SF8">
    <property type="entry name" value="HAD SUPERFAMILY HYDROLASE-LIKE, TYPE 3"/>
    <property type="match status" value="1"/>
</dbReference>
<dbReference type="Pfam" id="PF08282">
    <property type="entry name" value="Hydrolase_3"/>
    <property type="match status" value="1"/>
</dbReference>
<reference evidence="1" key="1">
    <citation type="submission" date="2023-08" db="EMBL/GenBank/DDBJ databases">
        <title>Draft sequence of the Babesia gibsoni genome.</title>
        <authorList>
            <person name="Yamagishi J.Y."/>
            <person name="Xuan X.X."/>
        </authorList>
    </citation>
    <scope>NUCLEOTIDE SEQUENCE</scope>
    <source>
        <strain evidence="1">Azabu</strain>
    </source>
</reference>
<dbReference type="AlphaFoldDB" id="A0AAD8LJ84"/>
<proteinExistence type="predicted"/>
<dbReference type="InterPro" id="IPR036412">
    <property type="entry name" value="HAD-like_sf"/>
</dbReference>
<comment type="caution">
    <text evidence="1">The sequence shown here is derived from an EMBL/GenBank/DDBJ whole genome shotgun (WGS) entry which is preliminary data.</text>
</comment>
<dbReference type="Proteomes" id="UP001230268">
    <property type="component" value="Unassembled WGS sequence"/>
</dbReference>
<name>A0AAD8LJ84_BABGI</name>
<evidence type="ECO:0000313" key="1">
    <source>
        <dbReference type="EMBL" id="KAK1443234.1"/>
    </source>
</evidence>
<evidence type="ECO:0000313" key="2">
    <source>
        <dbReference type="Proteomes" id="UP001230268"/>
    </source>
</evidence>
<dbReference type="EMBL" id="JAVEPI010000002">
    <property type="protein sequence ID" value="KAK1443234.1"/>
    <property type="molecule type" value="Genomic_DNA"/>
</dbReference>
<protein>
    <submittedName>
        <fullName evidence="1">HAD like protein</fullName>
    </submittedName>
</protein>
<dbReference type="Gene3D" id="3.30.1240.10">
    <property type="match status" value="1"/>
</dbReference>
<keyword evidence="2" id="KW-1185">Reference proteome</keyword>
<dbReference type="InterPro" id="IPR023214">
    <property type="entry name" value="HAD_sf"/>
</dbReference>
<dbReference type="PANTHER" id="PTHR10000">
    <property type="entry name" value="PHOSPHOSERINE PHOSPHATASE"/>
    <property type="match status" value="1"/>
</dbReference>
<dbReference type="GO" id="GO:0005829">
    <property type="term" value="C:cytosol"/>
    <property type="evidence" value="ECO:0007669"/>
    <property type="project" value="TreeGrafter"/>
</dbReference>
<gene>
    <name evidence="1" type="ORF">BgAZ_201100</name>
</gene>
<sequence length="281" mass="31410">MENFVRPSSPPKYFALDVDGTFYAFDEDSYTKNRKAFRKLVEAGYVPFLCTGRPLFAVTDVLFELLDDGVYKGFPGVYQNGASIYDMHGNLLSISTFSKELLVQFCECLQKHGLENLAIFFTPTKGYTLAKESLCWQRLMGIWTLSHELTCTSAQEIIDSDIVEIVACDYPRMEPYLPHEESRNFIVKHGTHGLSDFIPAGTTKAMGIQKLLQKYDADNRDCAFIGDGDNDIEAMDLIDYSFAVGNADDSVKAHAKYVLEETNEEGAFAKAVSLLYGVDAV</sequence>
<dbReference type="SUPFAM" id="SSF56784">
    <property type="entry name" value="HAD-like"/>
    <property type="match status" value="1"/>
</dbReference>